<dbReference type="NCBIfam" id="TIGR00431">
    <property type="entry name" value="TruB"/>
    <property type="match status" value="1"/>
</dbReference>
<comment type="catalytic activity">
    <reaction evidence="1 5">
        <text>uridine(55) in tRNA = pseudouridine(55) in tRNA</text>
        <dbReference type="Rhea" id="RHEA:42532"/>
        <dbReference type="Rhea" id="RHEA-COMP:10101"/>
        <dbReference type="Rhea" id="RHEA-COMP:10102"/>
        <dbReference type="ChEBI" id="CHEBI:65314"/>
        <dbReference type="ChEBI" id="CHEBI:65315"/>
        <dbReference type="EC" id="5.4.99.25"/>
    </reaction>
</comment>
<dbReference type="HAMAP" id="MF_01080">
    <property type="entry name" value="TruB_bact"/>
    <property type="match status" value="1"/>
</dbReference>
<dbReference type="FunFam" id="3.30.2350.10:FF:000011">
    <property type="entry name" value="tRNA pseudouridine synthase B"/>
    <property type="match status" value="1"/>
</dbReference>
<dbReference type="Proteomes" id="UP000823909">
    <property type="component" value="Unassembled WGS sequence"/>
</dbReference>
<evidence type="ECO:0000256" key="3">
    <source>
        <dbReference type="ARBA" id="ARBA00022694"/>
    </source>
</evidence>
<dbReference type="EMBL" id="DWUU01000024">
    <property type="protein sequence ID" value="HJD42136.1"/>
    <property type="molecule type" value="Genomic_DNA"/>
</dbReference>
<reference evidence="8" key="2">
    <citation type="submission" date="2021-04" db="EMBL/GenBank/DDBJ databases">
        <authorList>
            <person name="Gilroy R."/>
        </authorList>
    </citation>
    <scope>NUCLEOTIDE SEQUENCE</scope>
    <source>
        <strain evidence="8">ChiBcec15-3976</strain>
    </source>
</reference>
<evidence type="ECO:0000259" key="6">
    <source>
        <dbReference type="Pfam" id="PF01509"/>
    </source>
</evidence>
<dbReference type="Gene3D" id="3.30.2350.10">
    <property type="entry name" value="Pseudouridine synthase"/>
    <property type="match status" value="1"/>
</dbReference>
<dbReference type="Pfam" id="PF01509">
    <property type="entry name" value="TruB_N"/>
    <property type="match status" value="1"/>
</dbReference>
<dbReference type="GO" id="GO:0003723">
    <property type="term" value="F:RNA binding"/>
    <property type="evidence" value="ECO:0007669"/>
    <property type="project" value="InterPro"/>
</dbReference>
<reference evidence="8" key="1">
    <citation type="journal article" date="2021" name="PeerJ">
        <title>Extensive microbial diversity within the chicken gut microbiome revealed by metagenomics and culture.</title>
        <authorList>
            <person name="Gilroy R."/>
            <person name="Ravi A."/>
            <person name="Getino M."/>
            <person name="Pursley I."/>
            <person name="Horton D.L."/>
            <person name="Alikhan N.F."/>
            <person name="Baker D."/>
            <person name="Gharbi K."/>
            <person name="Hall N."/>
            <person name="Watson M."/>
            <person name="Adriaenssens E.M."/>
            <person name="Foster-Nyarko E."/>
            <person name="Jarju S."/>
            <person name="Secka A."/>
            <person name="Antonio M."/>
            <person name="Oren A."/>
            <person name="Chaudhuri R.R."/>
            <person name="La Ragione R."/>
            <person name="Hildebrand F."/>
            <person name="Pallen M.J."/>
        </authorList>
    </citation>
    <scope>NUCLEOTIDE SEQUENCE</scope>
    <source>
        <strain evidence="8">ChiBcec15-3976</strain>
    </source>
</reference>
<dbReference type="InterPro" id="IPR002501">
    <property type="entry name" value="PsdUridine_synth_N"/>
</dbReference>
<dbReference type="InterPro" id="IPR014780">
    <property type="entry name" value="tRNA_psdUridine_synth_TruB"/>
</dbReference>
<keyword evidence="4 5" id="KW-0413">Isomerase</keyword>
<dbReference type="CDD" id="cd02573">
    <property type="entry name" value="PseudoU_synth_EcTruB"/>
    <property type="match status" value="1"/>
</dbReference>
<sequence length="316" mass="35242">MISGILNIYKEKGYTSHDVVAKLRGIVGQKKIGHTGTLDPDAEGVLPVCLGRATKVCDLLTDKDKTYEAVLLLGRTTDTQDVTGQVLSERPLISDGRAITPEAAGACVMSFEGEYDQVPPMYSALKVNGKKLYELAREGKTVERKSRKVSIRKIRIISIDLPRIRMEVECSKGTYIRTLCHDIGEKLGCGGCMESLLRTRVGGFVLADSRKLDGVEERVRSGRLNEILIPTDRVFDRMREVKICETYDRLAHNGSPVEFRGTDAGTAGVEGPAFEENEKVRLYDSRGIFVGVYRYEPAGKRFRPEKMFYDPDQPDK</sequence>
<accession>A0A9D2U5P4</accession>
<dbReference type="InterPro" id="IPR032819">
    <property type="entry name" value="TruB_C"/>
</dbReference>
<comment type="caution">
    <text evidence="8">The sequence shown here is derived from an EMBL/GenBank/DDBJ whole genome shotgun (WGS) entry which is preliminary data.</text>
</comment>
<organism evidence="8 9">
    <name type="scientific">Candidatus Mediterraneibacter quadrami</name>
    <dbReference type="NCBI Taxonomy" id="2838684"/>
    <lineage>
        <taxon>Bacteria</taxon>
        <taxon>Bacillati</taxon>
        <taxon>Bacillota</taxon>
        <taxon>Clostridia</taxon>
        <taxon>Lachnospirales</taxon>
        <taxon>Lachnospiraceae</taxon>
        <taxon>Mediterraneibacter</taxon>
    </lineage>
</organism>
<dbReference type="GO" id="GO:0031119">
    <property type="term" value="P:tRNA pseudouridine synthesis"/>
    <property type="evidence" value="ECO:0007669"/>
    <property type="project" value="UniProtKB-UniRule"/>
</dbReference>
<comment type="function">
    <text evidence="5">Responsible for synthesis of pseudouridine from uracil-55 in the psi GC loop of transfer RNAs.</text>
</comment>
<dbReference type="Pfam" id="PF16198">
    <property type="entry name" value="TruB_C_2"/>
    <property type="match status" value="1"/>
</dbReference>
<dbReference type="PANTHER" id="PTHR13767:SF2">
    <property type="entry name" value="PSEUDOURIDYLATE SYNTHASE TRUB1"/>
    <property type="match status" value="1"/>
</dbReference>
<dbReference type="GO" id="GO:0160148">
    <property type="term" value="F:tRNA pseudouridine(55) synthase activity"/>
    <property type="evidence" value="ECO:0007669"/>
    <property type="project" value="UniProtKB-EC"/>
</dbReference>
<evidence type="ECO:0000313" key="9">
    <source>
        <dbReference type="Proteomes" id="UP000823909"/>
    </source>
</evidence>
<gene>
    <name evidence="5 8" type="primary">truB</name>
    <name evidence="8" type="ORF">H9910_03890</name>
</gene>
<evidence type="ECO:0000256" key="4">
    <source>
        <dbReference type="ARBA" id="ARBA00023235"/>
    </source>
</evidence>
<name>A0A9D2U5P4_9FIRM</name>
<dbReference type="EC" id="5.4.99.25" evidence="5"/>
<protein>
    <recommendedName>
        <fullName evidence="5">tRNA pseudouridine synthase B</fullName>
        <ecNumber evidence="5">5.4.99.25</ecNumber>
    </recommendedName>
    <alternativeName>
        <fullName evidence="5">tRNA pseudouridine(55) synthase</fullName>
        <shortName evidence="5">Psi55 synthase</shortName>
    </alternativeName>
    <alternativeName>
        <fullName evidence="5">tRNA pseudouridylate synthase</fullName>
    </alternativeName>
    <alternativeName>
        <fullName evidence="5">tRNA-uridine isomerase</fullName>
    </alternativeName>
</protein>
<evidence type="ECO:0000259" key="7">
    <source>
        <dbReference type="Pfam" id="PF16198"/>
    </source>
</evidence>
<evidence type="ECO:0000256" key="2">
    <source>
        <dbReference type="ARBA" id="ARBA00005642"/>
    </source>
</evidence>
<keyword evidence="3 5" id="KW-0819">tRNA processing</keyword>
<feature type="domain" description="Pseudouridine synthase II N-terminal" evidence="6">
    <location>
        <begin position="24"/>
        <end position="176"/>
    </location>
</feature>
<evidence type="ECO:0000313" key="8">
    <source>
        <dbReference type="EMBL" id="HJD42136.1"/>
    </source>
</evidence>
<feature type="domain" description="tRNA pseudouridylate synthase B C-terminal" evidence="7">
    <location>
        <begin position="177"/>
        <end position="234"/>
    </location>
</feature>
<feature type="active site" description="Nucleophile" evidence="5">
    <location>
        <position position="39"/>
    </location>
</feature>
<dbReference type="InterPro" id="IPR020103">
    <property type="entry name" value="PsdUridine_synth_cat_dom_sf"/>
</dbReference>
<evidence type="ECO:0000256" key="1">
    <source>
        <dbReference type="ARBA" id="ARBA00000385"/>
    </source>
</evidence>
<dbReference type="GO" id="GO:1990481">
    <property type="term" value="P:mRNA pseudouridine synthesis"/>
    <property type="evidence" value="ECO:0007669"/>
    <property type="project" value="TreeGrafter"/>
</dbReference>
<proteinExistence type="inferred from homology"/>
<dbReference type="SUPFAM" id="SSF55120">
    <property type="entry name" value="Pseudouridine synthase"/>
    <property type="match status" value="1"/>
</dbReference>
<evidence type="ECO:0000256" key="5">
    <source>
        <dbReference type="HAMAP-Rule" id="MF_01080"/>
    </source>
</evidence>
<dbReference type="AlphaFoldDB" id="A0A9D2U5P4"/>
<dbReference type="PANTHER" id="PTHR13767">
    <property type="entry name" value="TRNA-PSEUDOURIDINE SYNTHASE"/>
    <property type="match status" value="1"/>
</dbReference>
<comment type="similarity">
    <text evidence="2 5">Belongs to the pseudouridine synthase TruB family. Type 1 subfamily.</text>
</comment>